<proteinExistence type="predicted"/>
<feature type="compositionally biased region" description="Low complexity" evidence="1">
    <location>
        <begin position="31"/>
        <end position="45"/>
    </location>
</feature>
<dbReference type="EMBL" id="VDGE01000001">
    <property type="protein sequence ID" value="TNC79073.1"/>
    <property type="molecule type" value="Genomic_DNA"/>
</dbReference>
<organism evidence="2 3">
    <name type="scientific">Janthinobacterium lividum</name>
    <dbReference type="NCBI Taxonomy" id="29581"/>
    <lineage>
        <taxon>Bacteria</taxon>
        <taxon>Pseudomonadati</taxon>
        <taxon>Pseudomonadota</taxon>
        <taxon>Betaproteobacteria</taxon>
        <taxon>Burkholderiales</taxon>
        <taxon>Oxalobacteraceae</taxon>
        <taxon>Janthinobacterium</taxon>
    </lineage>
</organism>
<feature type="compositionally biased region" description="Basic residues" evidence="1">
    <location>
        <begin position="21"/>
        <end position="30"/>
    </location>
</feature>
<accession>A0A5C4NX82</accession>
<feature type="region of interest" description="Disordered" evidence="1">
    <location>
        <begin position="1"/>
        <end position="103"/>
    </location>
</feature>
<name>A0A5C4NX82_9BURK</name>
<evidence type="ECO:0000313" key="2">
    <source>
        <dbReference type="EMBL" id="TNC79073.1"/>
    </source>
</evidence>
<dbReference type="AlphaFoldDB" id="A0A5C4NX82"/>
<dbReference type="Proteomes" id="UP000305681">
    <property type="component" value="Unassembled WGS sequence"/>
</dbReference>
<sequence>MRRRFSIHWTRNTRRPPPGRCRSRMTRPRQSRPLPLPRLSTGRGPIPLPACRASNCPPFRTMTAGPLPSTSGVRPLRRHTMKNRPGAPKSWRKPCRNTIAPAR</sequence>
<protein>
    <submittedName>
        <fullName evidence="2">Uncharacterized protein</fullName>
    </submittedName>
</protein>
<feature type="compositionally biased region" description="Basic residues" evidence="1">
    <location>
        <begin position="1"/>
        <end position="14"/>
    </location>
</feature>
<evidence type="ECO:0000313" key="3">
    <source>
        <dbReference type="Proteomes" id="UP000305681"/>
    </source>
</evidence>
<reference evidence="2 3" key="1">
    <citation type="submission" date="2019-06" db="EMBL/GenBank/DDBJ databases">
        <title>Genome sequence of Janthinobacterium lividum UCD_MED1.</title>
        <authorList>
            <person name="De Leon M.E."/>
            <person name="Jospin G."/>
        </authorList>
    </citation>
    <scope>NUCLEOTIDE SEQUENCE [LARGE SCALE GENOMIC DNA]</scope>
    <source>
        <strain evidence="2 3">UCD_MED1</strain>
    </source>
</reference>
<gene>
    <name evidence="2" type="ORF">FHI69_00175</name>
</gene>
<comment type="caution">
    <text evidence="2">The sequence shown here is derived from an EMBL/GenBank/DDBJ whole genome shotgun (WGS) entry which is preliminary data.</text>
</comment>
<evidence type="ECO:0000256" key="1">
    <source>
        <dbReference type="SAM" id="MobiDB-lite"/>
    </source>
</evidence>